<evidence type="ECO:0000256" key="1">
    <source>
        <dbReference type="ARBA" id="ARBA00001849"/>
    </source>
</evidence>
<dbReference type="InterPro" id="IPR001900">
    <property type="entry name" value="RNase_II/R"/>
</dbReference>
<evidence type="ECO:0000256" key="4">
    <source>
        <dbReference type="ARBA" id="ARBA00022722"/>
    </source>
</evidence>
<proteinExistence type="inferred from homology"/>
<dbReference type="GO" id="GO:0008859">
    <property type="term" value="F:exoribonuclease II activity"/>
    <property type="evidence" value="ECO:0007669"/>
    <property type="project" value="UniProtKB-UniRule"/>
</dbReference>
<dbReference type="InterPro" id="IPR004476">
    <property type="entry name" value="RNase_II/RNase_R"/>
</dbReference>
<dbReference type="InterPro" id="IPR050180">
    <property type="entry name" value="RNR_Ribonuclease"/>
</dbReference>
<evidence type="ECO:0000259" key="10">
    <source>
        <dbReference type="PROSITE" id="PS50126"/>
    </source>
</evidence>
<evidence type="ECO:0000256" key="5">
    <source>
        <dbReference type="ARBA" id="ARBA00022801"/>
    </source>
</evidence>
<evidence type="ECO:0000256" key="8">
    <source>
        <dbReference type="HAMAP-Rule" id="MF_01895"/>
    </source>
</evidence>
<dbReference type="HAMAP" id="MF_01895">
    <property type="entry name" value="RNase_R"/>
    <property type="match status" value="1"/>
</dbReference>
<keyword evidence="3 8" id="KW-0963">Cytoplasm</keyword>
<dbReference type="GO" id="GO:0005829">
    <property type="term" value="C:cytosol"/>
    <property type="evidence" value="ECO:0007669"/>
    <property type="project" value="UniProtKB-ARBA"/>
</dbReference>
<comment type="catalytic activity">
    <reaction evidence="1 8">
        <text>Exonucleolytic cleavage in the 3'- to 5'-direction to yield nucleoside 5'-phosphates.</text>
        <dbReference type="EC" id="3.1.13.1"/>
    </reaction>
</comment>
<dbReference type="SMART" id="SM00955">
    <property type="entry name" value="RNB"/>
    <property type="match status" value="1"/>
</dbReference>
<dbReference type="InterPro" id="IPR011129">
    <property type="entry name" value="CSD"/>
</dbReference>
<keyword evidence="6 8" id="KW-0269">Exonuclease</keyword>
<dbReference type="InterPro" id="IPR040476">
    <property type="entry name" value="CSD2"/>
</dbReference>
<dbReference type="InterPro" id="IPR003029">
    <property type="entry name" value="S1_domain"/>
</dbReference>
<name>A0A366HL41_9BURK</name>
<dbReference type="NCBIfam" id="TIGR02063">
    <property type="entry name" value="RNase_R"/>
    <property type="match status" value="1"/>
</dbReference>
<dbReference type="SMART" id="SM00316">
    <property type="entry name" value="S1"/>
    <property type="match status" value="1"/>
</dbReference>
<keyword evidence="5 8" id="KW-0378">Hydrolase</keyword>
<accession>A0A366HL41</accession>
<dbReference type="Pfam" id="PF08206">
    <property type="entry name" value="OB_RNB"/>
    <property type="match status" value="1"/>
</dbReference>
<feature type="region of interest" description="Disordered" evidence="9">
    <location>
        <begin position="1"/>
        <end position="48"/>
    </location>
</feature>
<evidence type="ECO:0000256" key="2">
    <source>
        <dbReference type="ARBA" id="ARBA00004496"/>
    </source>
</evidence>
<keyword evidence="7 8" id="KW-0694">RNA-binding</keyword>
<reference evidence="11 12" key="1">
    <citation type="submission" date="2018-06" db="EMBL/GenBank/DDBJ databases">
        <title>Genomic Encyclopedia of Type Strains, Phase IV (KMG-IV): sequencing the most valuable type-strain genomes for metagenomic binning, comparative biology and taxonomic classification.</title>
        <authorList>
            <person name="Goeker M."/>
        </authorList>
    </citation>
    <scope>NUCLEOTIDE SEQUENCE [LARGE SCALE GENOMIC DNA]</scope>
    <source>
        <strain evidence="11 12">DSM 25520</strain>
    </source>
</reference>
<feature type="domain" description="S1 motif" evidence="10">
    <location>
        <begin position="684"/>
        <end position="765"/>
    </location>
</feature>
<dbReference type="EMBL" id="QNRQ01000001">
    <property type="protein sequence ID" value="RBP43156.1"/>
    <property type="molecule type" value="Genomic_DNA"/>
</dbReference>
<dbReference type="GO" id="GO:0003723">
    <property type="term" value="F:RNA binding"/>
    <property type="evidence" value="ECO:0007669"/>
    <property type="project" value="UniProtKB-UniRule"/>
</dbReference>
<comment type="caution">
    <text evidence="11">The sequence shown here is derived from an EMBL/GenBank/DDBJ whole genome shotgun (WGS) entry which is preliminary data.</text>
</comment>
<dbReference type="PANTHER" id="PTHR23355">
    <property type="entry name" value="RIBONUCLEASE"/>
    <property type="match status" value="1"/>
</dbReference>
<protein>
    <recommendedName>
        <fullName evidence="8">Ribonuclease R</fullName>
        <shortName evidence="8">RNase R</shortName>
        <ecNumber evidence="8">3.1.13.1</ecNumber>
    </recommendedName>
</protein>
<evidence type="ECO:0000256" key="7">
    <source>
        <dbReference type="ARBA" id="ARBA00022884"/>
    </source>
</evidence>
<dbReference type="InterPro" id="IPR022966">
    <property type="entry name" value="RNase_II/R_CS"/>
</dbReference>
<comment type="similarity">
    <text evidence="8">Belongs to the RNR ribonuclease family. RNase R subfamily.</text>
</comment>
<dbReference type="PANTHER" id="PTHR23355:SF9">
    <property type="entry name" value="DIS3-LIKE EXONUCLEASE 2"/>
    <property type="match status" value="1"/>
</dbReference>
<dbReference type="EC" id="3.1.13.1" evidence="8"/>
<evidence type="ECO:0000256" key="9">
    <source>
        <dbReference type="SAM" id="MobiDB-lite"/>
    </source>
</evidence>
<sequence>MIKRSKNNNNEASDKGSKDKGSKGSSAGLQASAPALPPDFDPAVPSREDILGKLRSSEKPLSPEALAEALGAQLPLSVGFERRIGAMERDGQVSRNPQGQLAIVKTDFIAGRVLGHRDGFGFLLRDDGGPDLFLSPREMLKVLHGDRVLVRPDGEYRGKPEATIVEVVERRTNKLVGRFLREHGAFMVAPEDQRIKHDILIPASDTGGAEHGQVVSVEIVQQPTRHTQPLGRVVEVLGEIDDPGMEIEIAVRKFDVPLDFSDAALKQAAQIPATVKDAEIKGRIDLRDLPFITIDGEDARDFDDAVFCMPVELGTEKRKRSGWRLLVAIADVSHYVRPGQALDDDALERGTSVYFPRRVIPMLPEALSNGICSLNPDVDRLVLVCDMVIPDSGAKAGTITAYQFYEAVIHSQARTTYTDVWAALQQPTGPAANAMQHVYPYVRDLYELFQLLSGSRVKRGAIDFDTVETKIICNPLGRIEKIIPYERNDAHRLIEECMLAANTCAADYMKRNKRIGLYRIHEGPTPEKLKALRDYLRNLGLTLEGGDEPTTLDYARLIQASRSRPDHEVLQTMCLRSMQQAMYSPEESGHFGLAYEHYAHFTSPIRRYPDLLTHRVIKSIINGERYVPALDDAAAMAALPRGEREHAIWEKLGLLLSARERRADDASRDVEAWLKCWFVKEHVGEVFSGRVTGVATFGIFITLDTLFVEGMVHVSELGSDYFQYNEAMHELRGERTGIRYRLTDAVQVQVARVDLEARRIEFRLVKGTTFKELNKASKEPSAAPKRIKRAASAKPEALKGTTSRERRAAAKRSTRQPPAGKRSTRTRH</sequence>
<dbReference type="GO" id="GO:0006402">
    <property type="term" value="P:mRNA catabolic process"/>
    <property type="evidence" value="ECO:0007669"/>
    <property type="project" value="TreeGrafter"/>
</dbReference>
<dbReference type="Pfam" id="PF00773">
    <property type="entry name" value="RNB"/>
    <property type="match status" value="1"/>
</dbReference>
<dbReference type="PROSITE" id="PS50126">
    <property type="entry name" value="S1"/>
    <property type="match status" value="1"/>
</dbReference>
<dbReference type="InterPro" id="IPR011805">
    <property type="entry name" value="RNase_R"/>
</dbReference>
<dbReference type="SMART" id="SM00357">
    <property type="entry name" value="CSP"/>
    <property type="match status" value="1"/>
</dbReference>
<dbReference type="NCBIfam" id="TIGR00358">
    <property type="entry name" value="3_prime_RNase"/>
    <property type="match status" value="1"/>
</dbReference>
<evidence type="ECO:0000256" key="3">
    <source>
        <dbReference type="ARBA" id="ARBA00022490"/>
    </source>
</evidence>
<dbReference type="OrthoDB" id="9764149at2"/>
<dbReference type="CDD" id="cd04471">
    <property type="entry name" value="S1_RNase_R"/>
    <property type="match status" value="1"/>
</dbReference>
<feature type="region of interest" description="Disordered" evidence="9">
    <location>
        <begin position="775"/>
        <end position="828"/>
    </location>
</feature>
<dbReference type="AlphaFoldDB" id="A0A366HL41"/>
<dbReference type="SUPFAM" id="SSF50249">
    <property type="entry name" value="Nucleic acid-binding proteins"/>
    <property type="match status" value="3"/>
</dbReference>
<dbReference type="Pfam" id="PF17876">
    <property type="entry name" value="CSD2"/>
    <property type="match status" value="1"/>
</dbReference>
<dbReference type="InterPro" id="IPR013223">
    <property type="entry name" value="RNase_B_OB_dom"/>
</dbReference>
<evidence type="ECO:0000313" key="12">
    <source>
        <dbReference type="Proteomes" id="UP000253628"/>
    </source>
</evidence>
<dbReference type="Gene3D" id="2.40.50.140">
    <property type="entry name" value="Nucleic acid-binding proteins"/>
    <property type="match status" value="2"/>
</dbReference>
<feature type="compositionally biased region" description="Basic and acidic residues" evidence="9">
    <location>
        <begin position="12"/>
        <end position="22"/>
    </location>
</feature>
<gene>
    <name evidence="8" type="primary">rnr</name>
    <name evidence="11" type="ORF">DFR37_101282</name>
</gene>
<evidence type="ECO:0000313" key="11">
    <source>
        <dbReference type="EMBL" id="RBP43156.1"/>
    </source>
</evidence>
<keyword evidence="4 8" id="KW-0540">Nuclease</keyword>
<dbReference type="Proteomes" id="UP000253628">
    <property type="component" value="Unassembled WGS sequence"/>
</dbReference>
<comment type="subcellular location">
    <subcellularLocation>
        <location evidence="2 8">Cytoplasm</location>
    </subcellularLocation>
</comment>
<evidence type="ECO:0000256" key="6">
    <source>
        <dbReference type="ARBA" id="ARBA00022839"/>
    </source>
</evidence>
<dbReference type="InterPro" id="IPR012340">
    <property type="entry name" value="NA-bd_OB-fold"/>
</dbReference>
<organism evidence="11 12">
    <name type="scientific">Eoetvoesiella caeni</name>
    <dbReference type="NCBI Taxonomy" id="645616"/>
    <lineage>
        <taxon>Bacteria</taxon>
        <taxon>Pseudomonadati</taxon>
        <taxon>Pseudomonadota</taxon>
        <taxon>Betaproteobacteria</taxon>
        <taxon>Burkholderiales</taxon>
        <taxon>Alcaligenaceae</taxon>
        <taxon>Eoetvoesiella</taxon>
    </lineage>
</organism>
<comment type="function">
    <text evidence="8">3'-5' exoribonuclease that releases 5'-nucleoside monophosphates and is involved in maturation of structured RNAs.</text>
</comment>
<keyword evidence="12" id="KW-1185">Reference proteome</keyword>
<dbReference type="Pfam" id="PF00575">
    <property type="entry name" value="S1"/>
    <property type="match status" value="1"/>
</dbReference>
<dbReference type="PROSITE" id="PS01175">
    <property type="entry name" value="RIBONUCLEASE_II"/>
    <property type="match status" value="1"/>
</dbReference>